<dbReference type="Gene3D" id="3.10.450.50">
    <property type="match status" value="1"/>
</dbReference>
<evidence type="ECO:0000259" key="1">
    <source>
        <dbReference type="Pfam" id="PF14534"/>
    </source>
</evidence>
<evidence type="ECO:0000313" key="2">
    <source>
        <dbReference type="EMBL" id="KTR26164.1"/>
    </source>
</evidence>
<dbReference type="AlphaFoldDB" id="A0AAW3MBW1"/>
<dbReference type="RefSeq" id="WP_058713823.1">
    <property type="nucleotide sequence ID" value="NZ_LDQV01000026.1"/>
</dbReference>
<gene>
    <name evidence="2" type="ORF">RSA11_11715</name>
</gene>
<accession>A0AAW3MBW1</accession>
<dbReference type="Proteomes" id="UP000072605">
    <property type="component" value="Unassembled WGS sequence"/>
</dbReference>
<feature type="domain" description="DUF4440" evidence="1">
    <location>
        <begin position="8"/>
        <end position="109"/>
    </location>
</feature>
<dbReference type="Pfam" id="PF14534">
    <property type="entry name" value="DUF4440"/>
    <property type="match status" value="1"/>
</dbReference>
<dbReference type="InterPro" id="IPR027843">
    <property type="entry name" value="DUF4440"/>
</dbReference>
<comment type="caution">
    <text evidence="2">The sequence shown here is derived from an EMBL/GenBank/DDBJ whole genome shotgun (WGS) entry which is preliminary data.</text>
</comment>
<evidence type="ECO:0000313" key="3">
    <source>
        <dbReference type="Proteomes" id="UP000072605"/>
    </source>
</evidence>
<name>A0AAW3MBW1_9BACL</name>
<dbReference type="InterPro" id="IPR032710">
    <property type="entry name" value="NTF2-like_dom_sf"/>
</dbReference>
<dbReference type="SUPFAM" id="SSF54427">
    <property type="entry name" value="NTF2-like"/>
    <property type="match status" value="1"/>
</dbReference>
<protein>
    <recommendedName>
        <fullName evidence="1">DUF4440 domain-containing protein</fullName>
    </recommendedName>
</protein>
<sequence length="121" mass="14145">MTLEQTMQHLQEAMLKGDLSQVSPLLSPEFTFIDALGRSFDAETYLDHYVDPANIRWLSRTDDFSYIDHFEDTAIQYSLTEDRFEYGTTQYVGRFRIVSIYRATSDGWKWHFGQLTSLDPS</sequence>
<organism evidence="2 3">
    <name type="scientific">Exiguobacterium indicum</name>
    <dbReference type="NCBI Taxonomy" id="296995"/>
    <lineage>
        <taxon>Bacteria</taxon>
        <taxon>Bacillati</taxon>
        <taxon>Bacillota</taxon>
        <taxon>Bacilli</taxon>
        <taxon>Bacillales</taxon>
        <taxon>Bacillales Family XII. Incertae Sedis</taxon>
        <taxon>Exiguobacterium</taxon>
    </lineage>
</organism>
<proteinExistence type="predicted"/>
<reference evidence="2 3" key="1">
    <citation type="journal article" date="2016" name="Front. Microbiol.">
        <title>Genomic Resource of Rice Seed Associated Bacteria.</title>
        <authorList>
            <person name="Midha S."/>
            <person name="Bansal K."/>
            <person name="Sharma S."/>
            <person name="Kumar N."/>
            <person name="Patil P.P."/>
            <person name="Chaudhry V."/>
            <person name="Patil P.B."/>
        </authorList>
    </citation>
    <scope>NUCLEOTIDE SEQUENCE [LARGE SCALE GENOMIC DNA]</scope>
    <source>
        <strain evidence="2 3">RSA11</strain>
    </source>
</reference>
<dbReference type="EMBL" id="LDQV01000026">
    <property type="protein sequence ID" value="KTR26164.1"/>
    <property type="molecule type" value="Genomic_DNA"/>
</dbReference>